<keyword evidence="3" id="KW-1133">Transmembrane helix</keyword>
<dbReference type="GO" id="GO:0006511">
    <property type="term" value="P:ubiquitin-dependent protein catabolic process"/>
    <property type="evidence" value="ECO:0007669"/>
    <property type="project" value="InterPro"/>
</dbReference>
<comment type="similarity">
    <text evidence="1 2">Belongs to the cullin family.</text>
</comment>
<reference evidence="5" key="1">
    <citation type="journal article" date="2021" name="Front. Plant Sci.">
        <title>Chromosome-Scale Genome Assembly for Chinese Sour Jujube and Insights Into Its Genome Evolution and Domestication Signature.</title>
        <authorList>
            <person name="Shen L.-Y."/>
            <person name="Luo H."/>
            <person name="Wang X.-L."/>
            <person name="Wang X.-M."/>
            <person name="Qiu X.-J."/>
            <person name="Liu H."/>
            <person name="Zhou S.-S."/>
            <person name="Jia K.-H."/>
            <person name="Nie S."/>
            <person name="Bao Y.-T."/>
            <person name="Zhang R.-G."/>
            <person name="Yun Q.-Z."/>
            <person name="Chai Y.-H."/>
            <person name="Lu J.-Y."/>
            <person name="Li Y."/>
            <person name="Zhao S.-W."/>
            <person name="Mao J.-F."/>
            <person name="Jia S.-G."/>
            <person name="Mao Y.-M."/>
        </authorList>
    </citation>
    <scope>NUCLEOTIDE SEQUENCE</scope>
    <source>
        <strain evidence="5">AT0</strain>
        <tissue evidence="5">Leaf</tissue>
    </source>
</reference>
<evidence type="ECO:0000313" key="5">
    <source>
        <dbReference type="EMBL" id="KAH7513323.1"/>
    </source>
</evidence>
<evidence type="ECO:0000256" key="3">
    <source>
        <dbReference type="SAM" id="Phobius"/>
    </source>
</evidence>
<dbReference type="InterPro" id="IPR036317">
    <property type="entry name" value="Cullin_homology_sf"/>
</dbReference>
<gene>
    <name evidence="5" type="ORF">FEM48_Zijuj12G0188000</name>
</gene>
<dbReference type="AlphaFoldDB" id="A0A978UEY0"/>
<dbReference type="PANTHER" id="PTHR11932">
    <property type="entry name" value="CULLIN"/>
    <property type="match status" value="1"/>
</dbReference>
<dbReference type="InterPro" id="IPR045093">
    <property type="entry name" value="Cullin"/>
</dbReference>
<keyword evidence="3" id="KW-0472">Membrane</keyword>
<dbReference type="Proteomes" id="UP000813462">
    <property type="component" value="Unassembled WGS sequence"/>
</dbReference>
<dbReference type="GO" id="GO:0031625">
    <property type="term" value="F:ubiquitin protein ligase binding"/>
    <property type="evidence" value="ECO:0007669"/>
    <property type="project" value="InterPro"/>
</dbReference>
<dbReference type="InterPro" id="IPR016158">
    <property type="entry name" value="Cullin_homology"/>
</dbReference>
<dbReference type="Pfam" id="PF00888">
    <property type="entry name" value="Cullin"/>
    <property type="match status" value="1"/>
</dbReference>
<evidence type="ECO:0000256" key="1">
    <source>
        <dbReference type="PROSITE-ProRule" id="PRU00330"/>
    </source>
</evidence>
<feature type="transmembrane region" description="Helical" evidence="3">
    <location>
        <begin position="12"/>
        <end position="32"/>
    </location>
</feature>
<organism evidence="5 6">
    <name type="scientific">Ziziphus jujuba var. spinosa</name>
    <dbReference type="NCBI Taxonomy" id="714518"/>
    <lineage>
        <taxon>Eukaryota</taxon>
        <taxon>Viridiplantae</taxon>
        <taxon>Streptophyta</taxon>
        <taxon>Embryophyta</taxon>
        <taxon>Tracheophyta</taxon>
        <taxon>Spermatophyta</taxon>
        <taxon>Magnoliopsida</taxon>
        <taxon>eudicotyledons</taxon>
        <taxon>Gunneridae</taxon>
        <taxon>Pentapetalae</taxon>
        <taxon>rosids</taxon>
        <taxon>fabids</taxon>
        <taxon>Rosales</taxon>
        <taxon>Rhamnaceae</taxon>
        <taxon>Paliureae</taxon>
        <taxon>Ziziphus</taxon>
    </lineage>
</organism>
<evidence type="ECO:0000256" key="2">
    <source>
        <dbReference type="RuleBase" id="RU003829"/>
    </source>
</evidence>
<dbReference type="InterPro" id="IPR001373">
    <property type="entry name" value="Cullin_N"/>
</dbReference>
<feature type="domain" description="Cullin family profile" evidence="4">
    <location>
        <begin position="117"/>
        <end position="192"/>
    </location>
</feature>
<proteinExistence type="inferred from homology"/>
<accession>A0A978UEY0</accession>
<name>A0A978UEY0_ZIZJJ</name>
<dbReference type="PROSITE" id="PS50069">
    <property type="entry name" value="CULLIN_2"/>
    <property type="match status" value="1"/>
</dbReference>
<dbReference type="Gene3D" id="1.20.1310.10">
    <property type="entry name" value="Cullin Repeats"/>
    <property type="match status" value="1"/>
</dbReference>
<keyword evidence="3" id="KW-0812">Transmembrane</keyword>
<dbReference type="EMBL" id="JAEACU010000012">
    <property type="protein sequence ID" value="KAH7513323.1"/>
    <property type="molecule type" value="Genomic_DNA"/>
</dbReference>
<dbReference type="SUPFAM" id="SSF75632">
    <property type="entry name" value="Cullin homology domain"/>
    <property type="match status" value="1"/>
</dbReference>
<protein>
    <recommendedName>
        <fullName evidence="4">Cullin family profile domain-containing protein</fullName>
    </recommendedName>
</protein>
<evidence type="ECO:0000259" key="4">
    <source>
        <dbReference type="PROSITE" id="PS50069"/>
    </source>
</evidence>
<evidence type="ECO:0000313" key="6">
    <source>
        <dbReference type="Proteomes" id="UP000813462"/>
    </source>
</evidence>
<comment type="caution">
    <text evidence="5">The sequence shown here is derived from an EMBL/GenBank/DDBJ whole genome shotgun (WGS) entry which is preliminary data.</text>
</comment>
<sequence length="192" mass="22033">MTFGVYIGIRGPFFTSFMSGCIALCIWCSIFVPQADKKDVVGQQEQVFVKVIELHDKYLAYVSDCFQIIHFFARFISLSVFTIEFFTANVSSKLDFPLRTLKEAFEVFCNKGVAGSSCEELLATFCDNILKKGRSEKVSDEAIEETLEKVVKLLAYVSTDPWYMTDWKNLAQHLLFDKRANDDHERDMLTKL</sequence>